<organism evidence="3 4">
    <name type="scientific">Ensete ventricosum</name>
    <name type="common">Abyssinian banana</name>
    <name type="synonym">Musa ensete</name>
    <dbReference type="NCBI Taxonomy" id="4639"/>
    <lineage>
        <taxon>Eukaryota</taxon>
        <taxon>Viridiplantae</taxon>
        <taxon>Streptophyta</taxon>
        <taxon>Embryophyta</taxon>
        <taxon>Tracheophyta</taxon>
        <taxon>Spermatophyta</taxon>
        <taxon>Magnoliopsida</taxon>
        <taxon>Liliopsida</taxon>
        <taxon>Zingiberales</taxon>
        <taxon>Musaceae</taxon>
        <taxon>Ensete</taxon>
    </lineage>
</organism>
<reference evidence="3 4" key="1">
    <citation type="submission" date="2022-12" db="EMBL/GenBank/DDBJ databases">
        <title>Chromosome-scale assembly of the Ensete ventricosum genome.</title>
        <authorList>
            <person name="Dussert Y."/>
            <person name="Stocks J."/>
            <person name="Wendawek A."/>
            <person name="Woldeyes F."/>
            <person name="Nichols R.A."/>
            <person name="Borrell J.S."/>
        </authorList>
    </citation>
    <scope>NUCLEOTIDE SEQUENCE [LARGE SCALE GENOMIC DNA]</scope>
    <source>
        <strain evidence="4">cv. Maze</strain>
        <tissue evidence="3">Seeds</tissue>
    </source>
</reference>
<dbReference type="EMBL" id="JAQQAF010000009">
    <property type="protein sequence ID" value="KAJ8459620.1"/>
    <property type="molecule type" value="Genomic_DNA"/>
</dbReference>
<dbReference type="AlphaFoldDB" id="A0AAV8PPS3"/>
<feature type="chain" id="PRO_5043731586" description="DUF632 domain-containing protein" evidence="2">
    <location>
        <begin position="25"/>
        <end position="180"/>
    </location>
</feature>
<evidence type="ECO:0008006" key="5">
    <source>
        <dbReference type="Google" id="ProtNLM"/>
    </source>
</evidence>
<dbReference type="Proteomes" id="UP001222027">
    <property type="component" value="Unassembled WGS sequence"/>
</dbReference>
<dbReference type="InterPro" id="IPR008480">
    <property type="entry name" value="DUF761_pln"/>
</dbReference>
<evidence type="ECO:0000313" key="4">
    <source>
        <dbReference type="Proteomes" id="UP001222027"/>
    </source>
</evidence>
<keyword evidence="4" id="KW-1185">Reference proteome</keyword>
<feature type="region of interest" description="Disordered" evidence="1">
    <location>
        <begin position="48"/>
        <end position="71"/>
    </location>
</feature>
<comment type="caution">
    <text evidence="3">The sequence shown here is derived from an EMBL/GenBank/DDBJ whole genome shotgun (WGS) entry which is preliminary data.</text>
</comment>
<evidence type="ECO:0000256" key="2">
    <source>
        <dbReference type="SAM" id="SignalP"/>
    </source>
</evidence>
<keyword evidence="2" id="KW-0732">Signal</keyword>
<dbReference type="Pfam" id="PF05553">
    <property type="entry name" value="DUF761"/>
    <property type="match status" value="1"/>
</dbReference>
<evidence type="ECO:0000256" key="1">
    <source>
        <dbReference type="SAM" id="MobiDB-lite"/>
    </source>
</evidence>
<feature type="signal peptide" evidence="2">
    <location>
        <begin position="1"/>
        <end position="24"/>
    </location>
</feature>
<protein>
    <recommendedName>
        <fullName evidence="5">DUF632 domain-containing protein</fullName>
    </recommendedName>
</protein>
<gene>
    <name evidence="3" type="ORF">OPV22_032546</name>
</gene>
<name>A0AAV8PPS3_ENSVE</name>
<sequence length="180" mass="20883">MSSLLQLWITSQLIIFMIWKSSDTESNSSNQPRCLELSLHLDPESLDNWYRAPSSSHDPPEPESTPPSEVKKEVVDAHHSMDDRWKAILERSSVTVKRTLSKSETWQGRGTAAERAVARRADTAKKRPEVGWRGREVLVVGQDELFQRVETFIKQHYDHLRRQRQESKKRRFLEGLQCSS</sequence>
<accession>A0AAV8PPS3</accession>
<proteinExistence type="predicted"/>
<evidence type="ECO:0000313" key="3">
    <source>
        <dbReference type="EMBL" id="KAJ8459620.1"/>
    </source>
</evidence>